<dbReference type="GO" id="GO:0003700">
    <property type="term" value="F:DNA-binding transcription factor activity"/>
    <property type="evidence" value="ECO:0007669"/>
    <property type="project" value="InterPro"/>
</dbReference>
<dbReference type="InterPro" id="IPR036390">
    <property type="entry name" value="WH_DNA-bd_sf"/>
</dbReference>
<evidence type="ECO:0000259" key="4">
    <source>
        <dbReference type="PROSITE" id="PS50995"/>
    </source>
</evidence>
<accession>A0AAU8I0V9</accession>
<reference evidence="5 7" key="1">
    <citation type="journal article" date="2022" name="Curr. Microbiol.">
        <title>Xanthomonas indica sp. nov., a Novel Member of Non-Pathogenic Xanthomonas Community from Healthy Rice Seeds.</title>
        <authorList>
            <person name="Rana R."/>
            <person name="Madhavan V.N."/>
            <person name="Saroha T."/>
            <person name="Bansal K."/>
            <person name="Kaur A."/>
            <person name="Sonti R.V."/>
            <person name="Patel H.K."/>
            <person name="Patil P.B."/>
        </authorList>
    </citation>
    <scope>NUCLEOTIDE SEQUENCE [LARGE SCALE GENOMIC DNA]</scope>
    <source>
        <strain evidence="5 7">PPL560</strain>
    </source>
</reference>
<reference evidence="5" key="2">
    <citation type="submission" date="2022-01" db="EMBL/GenBank/DDBJ databases">
        <authorList>
            <person name="Rana R."/>
            <person name="Patil P.B."/>
        </authorList>
    </citation>
    <scope>NUCLEOTIDE SEQUENCE</scope>
    <source>
        <strain evidence="5">PPL560</strain>
    </source>
</reference>
<dbReference type="Proteomes" id="UP001430647">
    <property type="component" value="Unassembled WGS sequence"/>
</dbReference>
<dbReference type="RefSeq" id="WP_242161352.1">
    <property type="nucleotide sequence ID" value="NZ_CP131914.1"/>
</dbReference>
<dbReference type="Pfam" id="PF12802">
    <property type="entry name" value="MarR_2"/>
    <property type="match status" value="1"/>
</dbReference>
<reference evidence="6" key="3">
    <citation type="submission" date="2023-08" db="EMBL/GenBank/DDBJ databases">
        <title>Complete genome sequence of Xanthomonas indica.</title>
        <authorList>
            <person name="Patil P.B."/>
            <person name="Rana R."/>
        </authorList>
    </citation>
    <scope>NUCLEOTIDE SEQUENCE</scope>
    <source>
        <strain evidence="6">PPL560</strain>
    </source>
</reference>
<evidence type="ECO:0000313" key="5">
    <source>
        <dbReference type="EMBL" id="MCI2263732.1"/>
    </source>
</evidence>
<dbReference type="PRINTS" id="PR00598">
    <property type="entry name" value="HTHMARR"/>
</dbReference>
<keyword evidence="2" id="KW-0238">DNA-binding</keyword>
<evidence type="ECO:0000256" key="3">
    <source>
        <dbReference type="ARBA" id="ARBA00023163"/>
    </source>
</evidence>
<dbReference type="PANTHER" id="PTHR42756">
    <property type="entry name" value="TRANSCRIPTIONAL REGULATOR, MARR"/>
    <property type="match status" value="1"/>
</dbReference>
<evidence type="ECO:0000313" key="7">
    <source>
        <dbReference type="Proteomes" id="UP001430647"/>
    </source>
</evidence>
<dbReference type="PANTHER" id="PTHR42756:SF1">
    <property type="entry name" value="TRANSCRIPTIONAL REPRESSOR OF EMRAB OPERON"/>
    <property type="match status" value="1"/>
</dbReference>
<evidence type="ECO:0000256" key="2">
    <source>
        <dbReference type="ARBA" id="ARBA00023125"/>
    </source>
</evidence>
<evidence type="ECO:0000256" key="1">
    <source>
        <dbReference type="ARBA" id="ARBA00023015"/>
    </source>
</evidence>
<proteinExistence type="predicted"/>
<keyword evidence="1" id="KW-0805">Transcription regulation</keyword>
<evidence type="ECO:0000313" key="6">
    <source>
        <dbReference type="EMBL" id="XCI79062.1"/>
    </source>
</evidence>
<dbReference type="SMART" id="SM00347">
    <property type="entry name" value="HTH_MARR"/>
    <property type="match status" value="1"/>
</dbReference>
<name>A0AAU8I0V9_9XANT</name>
<sequence length="149" mass="16029">MPDAPAEWTPHAMPTLVVGRLARLLLKLSDERLRLAGITAAQLPVLVALKHGEQRTQGELARMAGVEQPSMAQLLARMERDGLIKRERAAADKRSAAISLTDQALALLEPGREALRGVDQQVCAGLQPEEQQLLLGLLDRMIANAGSAA</sequence>
<keyword evidence="7" id="KW-1185">Reference proteome</keyword>
<dbReference type="AlphaFoldDB" id="A0AAU8I0V9"/>
<dbReference type="KEGG" id="xin:Q7W82_12250"/>
<dbReference type="SUPFAM" id="SSF46785">
    <property type="entry name" value="Winged helix' DNA-binding domain"/>
    <property type="match status" value="1"/>
</dbReference>
<dbReference type="EMBL" id="JAKJPQ010000020">
    <property type="protein sequence ID" value="MCI2263732.1"/>
    <property type="molecule type" value="Genomic_DNA"/>
</dbReference>
<organism evidence="6">
    <name type="scientific">Xanthomonas indica</name>
    <dbReference type="NCBI Taxonomy" id="2912242"/>
    <lineage>
        <taxon>Bacteria</taxon>
        <taxon>Pseudomonadati</taxon>
        <taxon>Pseudomonadota</taxon>
        <taxon>Gammaproteobacteria</taxon>
        <taxon>Lysobacterales</taxon>
        <taxon>Lysobacteraceae</taxon>
        <taxon>Xanthomonas</taxon>
    </lineage>
</organism>
<dbReference type="EMBL" id="CP131914">
    <property type="protein sequence ID" value="XCI79062.1"/>
    <property type="molecule type" value="Genomic_DNA"/>
</dbReference>
<dbReference type="InterPro" id="IPR036388">
    <property type="entry name" value="WH-like_DNA-bd_sf"/>
</dbReference>
<keyword evidence="3" id="KW-0804">Transcription</keyword>
<feature type="domain" description="HTH marR-type" evidence="4">
    <location>
        <begin position="11"/>
        <end position="143"/>
    </location>
</feature>
<gene>
    <name evidence="5" type="ORF">L3V74_19565</name>
    <name evidence="6" type="ORF">Q7W82_12250</name>
</gene>
<protein>
    <submittedName>
        <fullName evidence="6">MarR family transcriptional regulator</fullName>
    </submittedName>
</protein>
<dbReference type="InterPro" id="IPR000835">
    <property type="entry name" value="HTH_MarR-typ"/>
</dbReference>
<dbReference type="GO" id="GO:0003677">
    <property type="term" value="F:DNA binding"/>
    <property type="evidence" value="ECO:0007669"/>
    <property type="project" value="UniProtKB-KW"/>
</dbReference>
<dbReference type="Gene3D" id="1.10.10.10">
    <property type="entry name" value="Winged helix-like DNA-binding domain superfamily/Winged helix DNA-binding domain"/>
    <property type="match status" value="1"/>
</dbReference>
<dbReference type="PROSITE" id="PS50995">
    <property type="entry name" value="HTH_MARR_2"/>
    <property type="match status" value="1"/>
</dbReference>